<dbReference type="Proteomes" id="UP000593571">
    <property type="component" value="Unassembled WGS sequence"/>
</dbReference>
<dbReference type="AlphaFoldDB" id="A0A7J8CI20"/>
<organism evidence="2 3">
    <name type="scientific">Rousettus aegyptiacus</name>
    <name type="common">Egyptian fruit bat</name>
    <name type="synonym">Pteropus aegyptiacus</name>
    <dbReference type="NCBI Taxonomy" id="9407"/>
    <lineage>
        <taxon>Eukaryota</taxon>
        <taxon>Metazoa</taxon>
        <taxon>Chordata</taxon>
        <taxon>Craniata</taxon>
        <taxon>Vertebrata</taxon>
        <taxon>Euteleostomi</taxon>
        <taxon>Mammalia</taxon>
        <taxon>Eutheria</taxon>
        <taxon>Laurasiatheria</taxon>
        <taxon>Chiroptera</taxon>
        <taxon>Yinpterochiroptera</taxon>
        <taxon>Pteropodoidea</taxon>
        <taxon>Pteropodidae</taxon>
        <taxon>Rousettinae</taxon>
        <taxon>Rousettus</taxon>
    </lineage>
</organism>
<evidence type="ECO:0000313" key="3">
    <source>
        <dbReference type="Proteomes" id="UP000593571"/>
    </source>
</evidence>
<proteinExistence type="predicted"/>
<comment type="caution">
    <text evidence="2">The sequence shown here is derived from an EMBL/GenBank/DDBJ whole genome shotgun (WGS) entry which is preliminary data.</text>
</comment>
<sequence length="126" mass="13618">MCVCLKYKKKKKGAWLHPAARSWPGSVRASSLRAGTVGTGGGRGEELLRGKMDACHGRAAGWAPPGCPRAHGAKTHKQKPQQIAGSPFWGGGRRLAEEPQRTWLGAGGRWRPARHRCQEVQNKTSG</sequence>
<evidence type="ECO:0000256" key="1">
    <source>
        <dbReference type="SAM" id="MobiDB-lite"/>
    </source>
</evidence>
<evidence type="ECO:0000313" key="2">
    <source>
        <dbReference type="EMBL" id="KAF6410486.1"/>
    </source>
</evidence>
<keyword evidence="3" id="KW-1185">Reference proteome</keyword>
<reference evidence="2 3" key="1">
    <citation type="journal article" date="2020" name="Nature">
        <title>Six reference-quality genomes reveal evolution of bat adaptations.</title>
        <authorList>
            <person name="Jebb D."/>
            <person name="Huang Z."/>
            <person name="Pippel M."/>
            <person name="Hughes G.M."/>
            <person name="Lavrichenko K."/>
            <person name="Devanna P."/>
            <person name="Winkler S."/>
            <person name="Jermiin L.S."/>
            <person name="Skirmuntt E.C."/>
            <person name="Katzourakis A."/>
            <person name="Burkitt-Gray L."/>
            <person name="Ray D.A."/>
            <person name="Sullivan K.A.M."/>
            <person name="Roscito J.G."/>
            <person name="Kirilenko B.M."/>
            <person name="Davalos L.M."/>
            <person name="Corthals A.P."/>
            <person name="Power M.L."/>
            <person name="Jones G."/>
            <person name="Ransome R.D."/>
            <person name="Dechmann D.K.N."/>
            <person name="Locatelli A.G."/>
            <person name="Puechmaille S.J."/>
            <person name="Fedrigo O."/>
            <person name="Jarvis E.D."/>
            <person name="Hiller M."/>
            <person name="Vernes S.C."/>
            <person name="Myers E.W."/>
            <person name="Teeling E.C."/>
        </authorList>
    </citation>
    <scope>NUCLEOTIDE SEQUENCE [LARGE SCALE GENOMIC DNA]</scope>
    <source>
        <strain evidence="2">MRouAeg1</strain>
        <tissue evidence="2">Muscle</tissue>
    </source>
</reference>
<feature type="region of interest" description="Disordered" evidence="1">
    <location>
        <begin position="66"/>
        <end position="93"/>
    </location>
</feature>
<protein>
    <submittedName>
        <fullName evidence="2">Uncharacterized protein</fullName>
    </submittedName>
</protein>
<accession>A0A7J8CI20</accession>
<dbReference type="EMBL" id="JACASE010000014">
    <property type="protein sequence ID" value="KAF6410486.1"/>
    <property type="molecule type" value="Genomic_DNA"/>
</dbReference>
<gene>
    <name evidence="2" type="ORF">HJG63_009029</name>
</gene>
<name>A0A7J8CI20_ROUAE</name>